<dbReference type="SMART" id="SM01211">
    <property type="entry name" value="GATase_5"/>
    <property type="match status" value="1"/>
</dbReference>
<reference evidence="9 10" key="1">
    <citation type="submission" date="2009-10" db="EMBL/GenBank/DDBJ databases">
        <title>Complete sequence of chromosome of Ammonifex degensii KC4.</title>
        <authorList>
            <consortium name="US DOE Joint Genome Institute"/>
            <person name="Kerfeld C."/>
            <person name="Goodner B."/>
            <person name="Huber H."/>
            <person name="Stetter K."/>
            <person name="Lucas S."/>
            <person name="Copeland A."/>
            <person name="Lapidus A."/>
            <person name="Glavina del Rio T."/>
            <person name="Dalin E."/>
            <person name="Tice H."/>
            <person name="Bruce D."/>
            <person name="Goodwin L."/>
            <person name="Pitluck S."/>
            <person name="Saunders E."/>
            <person name="Brettin T."/>
            <person name="Detter J.C."/>
            <person name="Han C."/>
            <person name="Larimer F."/>
            <person name="Land M."/>
            <person name="Hauser L."/>
            <person name="Kyrpides N."/>
            <person name="Ovchinnikova G."/>
            <person name="Richardson P."/>
        </authorList>
    </citation>
    <scope>NUCLEOTIDE SEQUENCE [LARGE SCALE GENOMIC DNA]</scope>
    <source>
        <strain evidence="10">DSM 10501 / KC4</strain>
    </source>
</reference>
<dbReference type="CDD" id="cd01740">
    <property type="entry name" value="GATase1_FGAR_AT"/>
    <property type="match status" value="1"/>
</dbReference>
<dbReference type="EMBL" id="CP001785">
    <property type="protein sequence ID" value="ACX51769.1"/>
    <property type="molecule type" value="Genomic_DNA"/>
</dbReference>
<dbReference type="HAMAP" id="MF_00421">
    <property type="entry name" value="PurQ"/>
    <property type="match status" value="1"/>
</dbReference>
<evidence type="ECO:0000256" key="4">
    <source>
        <dbReference type="ARBA" id="ARBA00022755"/>
    </source>
</evidence>
<dbReference type="Proteomes" id="UP000002620">
    <property type="component" value="Chromosome"/>
</dbReference>
<feature type="active site" evidence="8">
    <location>
        <position position="221"/>
    </location>
</feature>
<dbReference type="Gene3D" id="3.40.50.880">
    <property type="match status" value="1"/>
</dbReference>
<comment type="catalytic activity">
    <reaction evidence="8">
        <text>L-glutamine + H2O = L-glutamate + NH4(+)</text>
        <dbReference type="Rhea" id="RHEA:15889"/>
        <dbReference type="ChEBI" id="CHEBI:15377"/>
        <dbReference type="ChEBI" id="CHEBI:28938"/>
        <dbReference type="ChEBI" id="CHEBI:29985"/>
        <dbReference type="ChEBI" id="CHEBI:58359"/>
        <dbReference type="EC" id="3.5.1.2"/>
    </reaction>
</comment>
<dbReference type="GO" id="GO:0005524">
    <property type="term" value="F:ATP binding"/>
    <property type="evidence" value="ECO:0007669"/>
    <property type="project" value="UniProtKB-KW"/>
</dbReference>
<comment type="pathway">
    <text evidence="8">Purine metabolism; IMP biosynthesis via de novo pathway; 5-amino-1-(5-phospho-D-ribosyl)imidazole from N(2)-formyl-N(1)-(5-phospho-D-ribosyl)glycinamide: step 1/2.</text>
</comment>
<dbReference type="SUPFAM" id="SSF52317">
    <property type="entry name" value="Class I glutamine amidotransferase-like"/>
    <property type="match status" value="1"/>
</dbReference>
<keyword evidence="10" id="KW-1185">Reference proteome</keyword>
<dbReference type="STRING" id="429009.Adeg_0621"/>
<proteinExistence type="inferred from homology"/>
<feature type="active site" evidence="8">
    <location>
        <position position="223"/>
    </location>
</feature>
<keyword evidence="6 8" id="KW-0067">ATP-binding</keyword>
<dbReference type="AlphaFoldDB" id="C9RBZ2"/>
<protein>
    <recommendedName>
        <fullName evidence="8">Phosphoribosylformylglycinamidine synthase subunit PurQ</fullName>
        <shortName evidence="8">FGAM synthase</shortName>
        <ecNumber evidence="8">6.3.5.3</ecNumber>
    </recommendedName>
    <alternativeName>
        <fullName evidence="8">Formylglycinamide ribonucleotide amidotransferase subunit I</fullName>
        <shortName evidence="8">FGAR amidotransferase I</shortName>
        <shortName evidence="8">FGAR-AT I</shortName>
    </alternativeName>
    <alternativeName>
        <fullName evidence="8">Glutaminase PurQ</fullName>
        <ecNumber evidence="8">3.5.1.2</ecNumber>
    </alternativeName>
    <alternativeName>
        <fullName evidence="8">Phosphoribosylformylglycinamidine synthase subunit I</fullName>
    </alternativeName>
</protein>
<dbReference type="GO" id="GO:0004359">
    <property type="term" value="F:glutaminase activity"/>
    <property type="evidence" value="ECO:0007669"/>
    <property type="project" value="UniProtKB-EC"/>
</dbReference>
<dbReference type="PANTHER" id="PTHR10099:SF1">
    <property type="entry name" value="PHOSPHORIBOSYLFORMYLGLYCINAMIDINE SYNTHASE"/>
    <property type="match status" value="1"/>
</dbReference>
<comment type="function">
    <text evidence="8">Part of the phosphoribosylformylglycinamidine synthase complex involved in the purines biosynthetic pathway. Catalyzes the ATP-dependent conversion of formylglycinamide ribonucleotide (FGAR) and glutamine to yield formylglycinamidine ribonucleotide (FGAM) and glutamate. The FGAM synthase complex is composed of three subunits. PurQ produces an ammonia molecule by converting glutamine to glutamate. PurL transfers the ammonia molecule to FGAR to form FGAM in an ATP-dependent manner. PurS interacts with PurQ and PurL and is thought to assist in the transfer of the ammonia molecule from PurQ to PurL.</text>
</comment>
<dbReference type="PROSITE" id="PS51273">
    <property type="entry name" value="GATASE_TYPE_1"/>
    <property type="match status" value="1"/>
</dbReference>
<dbReference type="EC" id="3.5.1.2" evidence="8"/>
<dbReference type="PIRSF" id="PIRSF001586">
    <property type="entry name" value="FGAM_synth_I"/>
    <property type="match status" value="1"/>
</dbReference>
<evidence type="ECO:0000256" key="8">
    <source>
        <dbReference type="HAMAP-Rule" id="MF_00421"/>
    </source>
</evidence>
<comment type="subunit">
    <text evidence="8">Part of the FGAM synthase complex composed of 1 PurL, 1 PurQ and 2 PurS subunits.</text>
</comment>
<evidence type="ECO:0000313" key="9">
    <source>
        <dbReference type="EMBL" id="ACX51769.1"/>
    </source>
</evidence>
<evidence type="ECO:0000256" key="2">
    <source>
        <dbReference type="ARBA" id="ARBA00022598"/>
    </source>
</evidence>
<keyword evidence="1 8" id="KW-0963">Cytoplasm</keyword>
<feature type="active site" description="Nucleophile" evidence="8">
    <location>
        <position position="95"/>
    </location>
</feature>
<dbReference type="GO" id="GO:0005737">
    <property type="term" value="C:cytoplasm"/>
    <property type="evidence" value="ECO:0007669"/>
    <property type="project" value="UniProtKB-SubCell"/>
</dbReference>
<keyword evidence="3 8" id="KW-0547">Nucleotide-binding</keyword>
<dbReference type="RefSeq" id="WP_015738647.1">
    <property type="nucleotide sequence ID" value="NC_013385.1"/>
</dbReference>
<dbReference type="GO" id="GO:0004642">
    <property type="term" value="F:phosphoribosylformylglycinamidine synthase activity"/>
    <property type="evidence" value="ECO:0007669"/>
    <property type="project" value="UniProtKB-UniRule"/>
</dbReference>
<gene>
    <name evidence="8" type="primary">purQ</name>
    <name evidence="9" type="ordered locus">Adeg_0621</name>
</gene>
<comment type="catalytic activity">
    <reaction evidence="8">
        <text>N(2)-formyl-N(1)-(5-phospho-beta-D-ribosyl)glycinamide + L-glutamine + ATP + H2O = 2-formamido-N(1)-(5-O-phospho-beta-D-ribosyl)acetamidine + L-glutamate + ADP + phosphate + H(+)</text>
        <dbReference type="Rhea" id="RHEA:17129"/>
        <dbReference type="ChEBI" id="CHEBI:15377"/>
        <dbReference type="ChEBI" id="CHEBI:15378"/>
        <dbReference type="ChEBI" id="CHEBI:29985"/>
        <dbReference type="ChEBI" id="CHEBI:30616"/>
        <dbReference type="ChEBI" id="CHEBI:43474"/>
        <dbReference type="ChEBI" id="CHEBI:58359"/>
        <dbReference type="ChEBI" id="CHEBI:147286"/>
        <dbReference type="ChEBI" id="CHEBI:147287"/>
        <dbReference type="ChEBI" id="CHEBI:456216"/>
        <dbReference type="EC" id="6.3.5.3"/>
    </reaction>
</comment>
<keyword evidence="7 8" id="KW-0315">Glutamine amidotransferase</keyword>
<dbReference type="OrthoDB" id="9804441at2"/>
<dbReference type="NCBIfam" id="TIGR01737">
    <property type="entry name" value="FGAM_synth_I"/>
    <property type="match status" value="1"/>
</dbReference>
<dbReference type="InterPro" id="IPR029062">
    <property type="entry name" value="Class_I_gatase-like"/>
</dbReference>
<evidence type="ECO:0000313" key="10">
    <source>
        <dbReference type="Proteomes" id="UP000002620"/>
    </source>
</evidence>
<evidence type="ECO:0000256" key="5">
    <source>
        <dbReference type="ARBA" id="ARBA00022801"/>
    </source>
</evidence>
<keyword evidence="4 8" id="KW-0658">Purine biosynthesis</keyword>
<dbReference type="UniPathway" id="UPA00074">
    <property type="reaction ID" value="UER00128"/>
</dbReference>
<evidence type="ECO:0000256" key="7">
    <source>
        <dbReference type="ARBA" id="ARBA00022962"/>
    </source>
</evidence>
<evidence type="ECO:0000256" key="1">
    <source>
        <dbReference type="ARBA" id="ARBA00022490"/>
    </source>
</evidence>
<evidence type="ECO:0000256" key="3">
    <source>
        <dbReference type="ARBA" id="ARBA00022741"/>
    </source>
</evidence>
<organism evidence="9 10">
    <name type="scientific">Ammonifex degensii (strain DSM 10501 / KC4)</name>
    <dbReference type="NCBI Taxonomy" id="429009"/>
    <lineage>
        <taxon>Bacteria</taxon>
        <taxon>Bacillati</taxon>
        <taxon>Bacillota</taxon>
        <taxon>Clostridia</taxon>
        <taxon>Thermoanaerobacterales</taxon>
        <taxon>Thermoanaerobacteraceae</taxon>
        <taxon>Ammonifex</taxon>
    </lineage>
</organism>
<keyword evidence="5 8" id="KW-0378">Hydrolase</keyword>
<dbReference type="KEGG" id="adg:Adeg_0621"/>
<dbReference type="PANTHER" id="PTHR10099">
    <property type="entry name" value="PHOSPHORIBOSYLFORMYLGLYCINAMIDINE SYNTHASE"/>
    <property type="match status" value="1"/>
</dbReference>
<dbReference type="InterPro" id="IPR010075">
    <property type="entry name" value="PRibForGlyAmidine_synth_PurQ"/>
</dbReference>
<dbReference type="HOGENOM" id="CLU_001031_3_0_9"/>
<dbReference type="EC" id="6.3.5.3" evidence="8"/>
<comment type="subcellular location">
    <subcellularLocation>
        <location evidence="8">Cytoplasm</location>
    </subcellularLocation>
</comment>
<sequence>MRVPVLILRTDGTNCDVETAYAFELVGAEPHLVHVNELRRREVRLTDYRLLVIPGGFTYGDDVAAGKILAVELTSFLREEIEEFLAKGGLVLGICNGFQVLVRTGLLPFGKLGEVQAVLMPNAKGRFECRWVRLRVEKSPSVFTRGMEGQVVEWQAAHGEGCFYTNAEQLKTIEEQGLVAFRYVDAEGRPTQEYPDNPNGSLNAIAGLSDPTGRILGVMPHPERFVLPTQHPNWRRKKIPPAGLFIFQNAVRAAGG</sequence>
<name>C9RBZ2_AMMDK</name>
<dbReference type="eggNOG" id="COG0047">
    <property type="taxonomic scope" value="Bacteria"/>
</dbReference>
<keyword evidence="2 8" id="KW-0436">Ligase</keyword>
<accession>C9RBZ2</accession>
<dbReference type="GO" id="GO:0006189">
    <property type="term" value="P:'de novo' IMP biosynthetic process"/>
    <property type="evidence" value="ECO:0007669"/>
    <property type="project" value="UniProtKB-UniRule"/>
</dbReference>
<dbReference type="Pfam" id="PF13507">
    <property type="entry name" value="GATase_5"/>
    <property type="match status" value="1"/>
</dbReference>
<evidence type="ECO:0000256" key="6">
    <source>
        <dbReference type="ARBA" id="ARBA00022840"/>
    </source>
</evidence>